<evidence type="ECO:0000313" key="4">
    <source>
        <dbReference type="Proteomes" id="UP000296216"/>
    </source>
</evidence>
<name>A0A4D6GW99_HALS9</name>
<protein>
    <submittedName>
        <fullName evidence="2">Uncharacterized protein</fullName>
    </submittedName>
</protein>
<dbReference type="AlphaFoldDB" id="A0A4D6GW99"/>
<dbReference type="EMBL" id="VRYN01000012">
    <property type="protein sequence ID" value="TYO74629.1"/>
    <property type="molecule type" value="Genomic_DNA"/>
</dbReference>
<gene>
    <name evidence="3" type="ORF">APQ99_02271</name>
    <name evidence="2" type="ORF">HBSAL_05060</name>
</gene>
<dbReference type="EMBL" id="CP038631">
    <property type="protein sequence ID" value="QCC44692.1"/>
    <property type="molecule type" value="Genomic_DNA"/>
</dbReference>
<dbReference type="Proteomes" id="UP000296216">
    <property type="component" value="Chromosome"/>
</dbReference>
<proteinExistence type="predicted"/>
<sequence>MTDTTLESLFTRSPTRELEEVQKVNEVGQAERDIDEFYETDSARKVLTELGEVVNSTGSQPRFRYVHATFGSGKTHLLKLIGIATGEIEGLETVAPKLSSQFSGFKEFRDRLNSSHIDHLVPLFMNLLDRDKVRDSTLSLLIYEELGNQLNYPTDPLWLLEWAWTLEIEHGLWEAVRSVEHDGRSIEEAAQDKAALRPWLYEALPEMDETDGTPYATKDGVRESIEQATRRISTEAFTPDELVERLDRTKRYLQESGETYEFLIGLDEVAIYVGDQQHRYREFLETVDTLIADINPPILGTGQWSLRDMQQDFMGEVDPEAWYTNEIPLRGADTEIIVRKRWLRKSDSGANTVHDLLEQAPNFELELADASEYTDVGEPVEAYPFREHDLWLLREVMQSLKKEDLEVDREYVQGRALLILVRSLFTSFDWTQKEPGAVVAWDEIYDLIERETTDIPGWAKDQIQKVENTTDEMGVSVAKVLYLLGQVDAVPTTKENITRLLVSSVDTDIDLLESDVEEALKALMEDNFVRTDESVQPQTYRILSKEIVEFWDQIHREAAGLPQHQVRYNIEDLLREADRGRLTADDSLRTRNIDGISDAPYTFRYTVLDQVDSSSEPRFDGVVARVLASDPDTIEESRTRWQEANAGDQGVEDVLIVIELSEGLRESIRHLIALDKLLEPGASAELRIEQQQEEETVEDEIEELLYGAKLYTPDHNTTRGTYLSNIDSVLADAVREKFENRKTLDTRLQEVDDARTLFEFFNGNGTWPFSSDDAEMLGVKTVPREISDGWAEEFLNDYAGEELVSGETVLEEIAGRRGKYLGTPREALAALLITLAAANKIEIRRDGVRIEDPGEIGRVMRRLSDIRDIDIGFDPVDIEGSSNLKAVYQSLRGFAPQGNDPTAWLSNLASWAEKNSSGIRNICARVDLEFDEEITLDALRDALEPGMAGGELDDAVLTESPVPTQAEWFHKAEPLFEGEEPLWDEFNSTLETMRSLYPDAAITYKMEDAVDGSRIPSKESLTKLQTEAQDFRTSQISELYHLLTGTTPEGDSISELCSAVEQALLDQDIIVEIDTVTETISGVNFESLRELDEIAASADDISESDIASGNAVSEASQLEEARGLLEDQPNGPLYNQLESRYEKLNSEHSEAFITKQVKRALSGPDLVTPSRAEALVKQADAKLQSTDDDDDDDEDDDDQDDDGPSVDELWADVTEPGDGTIVVIDTEEEDR</sequence>
<evidence type="ECO:0000256" key="1">
    <source>
        <dbReference type="SAM" id="MobiDB-lite"/>
    </source>
</evidence>
<reference evidence="3 5" key="2">
    <citation type="submission" date="2019-07" db="EMBL/GenBank/DDBJ databases">
        <title>Genomic Encyclopedia of Archaeal and Bacterial Type Strains, Phase II (KMG-II): from individual species to whole genera.</title>
        <authorList>
            <person name="Goeker M."/>
        </authorList>
    </citation>
    <scope>NUCLEOTIDE SEQUENCE [LARGE SCALE GENOMIC DNA]</scope>
    <source>
        <strain evidence="3 5">DSM 3754</strain>
    </source>
</reference>
<evidence type="ECO:0000313" key="5">
    <source>
        <dbReference type="Proteomes" id="UP000323075"/>
    </source>
</evidence>
<reference evidence="2 4" key="1">
    <citation type="journal article" date="2019" name="Microbiol. Resour. Announc.">
        <title>The Genome Sequence of the Halobacterium salinarum Type Strain Is Closely Related to That of Laboratory Strains NRC-1 and R1.</title>
        <authorList>
            <person name="Pfeiffer F."/>
            <person name="Marchfelder A."/>
            <person name="Habermann B."/>
            <person name="Dyall-Smith M.L."/>
        </authorList>
    </citation>
    <scope>NUCLEOTIDE SEQUENCE [LARGE SCALE GENOMIC DNA]</scope>
    <source>
        <strain evidence="2">91-R6</strain>
        <strain evidence="4">ATCC 33171 / DSM 3754 / JCM 8978 / NBRC 102687 / NCIMB 764 / 91-R6</strain>
    </source>
</reference>
<reference evidence="2" key="3">
    <citation type="journal article" name="MicrobiologyOpen">
        <title>Whole-genome comparison between the type strain of Halobacterium salinarum (DSM 3754(T)) and the laboratory strains R1 and NRC-1.</title>
        <authorList>
            <person name="Pfeiffer F."/>
            <person name="Losensky G."/>
            <person name="Marchfelder A."/>
            <person name="Habermann B."/>
            <person name="Dyall-Smith M."/>
        </authorList>
    </citation>
    <scope>NUCLEOTIDE SEQUENCE</scope>
    <source>
        <strain evidence="2">91-R6</strain>
    </source>
</reference>
<organism evidence="2 4">
    <name type="scientific">Halobacterium salinarum (strain ATCC 33171 / DSM 3754 / JCM 8978 / NBRC 102687 / NCIMB 764 / 91-R6)</name>
    <dbReference type="NCBI Taxonomy" id="2597657"/>
    <lineage>
        <taxon>Archaea</taxon>
        <taxon>Methanobacteriati</taxon>
        <taxon>Methanobacteriota</taxon>
        <taxon>Stenosarchaea group</taxon>
        <taxon>Halobacteria</taxon>
        <taxon>Halobacteriales</taxon>
        <taxon>Halobacteriaceae</taxon>
        <taxon>Halobacterium</taxon>
    </lineage>
</organism>
<accession>A0A4D6GW99</accession>
<dbReference type="Proteomes" id="UP000323075">
    <property type="component" value="Unassembled WGS sequence"/>
</dbReference>
<evidence type="ECO:0000313" key="3">
    <source>
        <dbReference type="EMBL" id="TYO74629.1"/>
    </source>
</evidence>
<dbReference type="RefSeq" id="WP_136361241.1">
    <property type="nucleotide sequence ID" value="NZ_VRYN01000012.1"/>
</dbReference>
<feature type="region of interest" description="Disordered" evidence="1">
    <location>
        <begin position="1178"/>
        <end position="1231"/>
    </location>
</feature>
<evidence type="ECO:0000313" key="2">
    <source>
        <dbReference type="EMBL" id="QCC44692.1"/>
    </source>
</evidence>
<dbReference type="GeneID" id="39854870"/>
<feature type="compositionally biased region" description="Acidic residues" evidence="1">
    <location>
        <begin position="1186"/>
        <end position="1205"/>
    </location>
</feature>